<evidence type="ECO:0000256" key="4">
    <source>
        <dbReference type="SAM" id="MobiDB-lite"/>
    </source>
</evidence>
<feature type="region of interest" description="Disordered" evidence="4">
    <location>
        <begin position="1"/>
        <end position="28"/>
    </location>
</feature>
<gene>
    <name evidence="6" type="ORF">METZ01_LOCUS513902</name>
</gene>
<evidence type="ECO:0000259" key="5">
    <source>
        <dbReference type="Pfam" id="PF01923"/>
    </source>
</evidence>
<keyword evidence="1" id="KW-0808">Transferase</keyword>
<accession>A0A383EY50</accession>
<proteinExistence type="predicted"/>
<dbReference type="InterPro" id="IPR029499">
    <property type="entry name" value="PduO-typ"/>
</dbReference>
<feature type="non-terminal residue" evidence="6">
    <location>
        <position position="166"/>
    </location>
</feature>
<dbReference type="NCBIfam" id="TIGR00636">
    <property type="entry name" value="PduO_Nterm"/>
    <property type="match status" value="1"/>
</dbReference>
<dbReference type="GO" id="GO:0008817">
    <property type="term" value="F:corrinoid adenosyltransferase activity"/>
    <property type="evidence" value="ECO:0007669"/>
    <property type="project" value="TreeGrafter"/>
</dbReference>
<evidence type="ECO:0000256" key="1">
    <source>
        <dbReference type="ARBA" id="ARBA00022679"/>
    </source>
</evidence>
<organism evidence="6">
    <name type="scientific">marine metagenome</name>
    <dbReference type="NCBI Taxonomy" id="408172"/>
    <lineage>
        <taxon>unclassified sequences</taxon>
        <taxon>metagenomes</taxon>
        <taxon>ecological metagenomes</taxon>
    </lineage>
</organism>
<dbReference type="InterPro" id="IPR016030">
    <property type="entry name" value="CblAdoTrfase-like"/>
</dbReference>
<dbReference type="EMBL" id="UINC01229367">
    <property type="protein sequence ID" value="SVE61048.1"/>
    <property type="molecule type" value="Genomic_DNA"/>
</dbReference>
<dbReference type="PANTHER" id="PTHR12213:SF0">
    <property type="entry name" value="CORRINOID ADENOSYLTRANSFERASE MMAB"/>
    <property type="match status" value="1"/>
</dbReference>
<evidence type="ECO:0000313" key="6">
    <source>
        <dbReference type="EMBL" id="SVE61048.1"/>
    </source>
</evidence>
<feature type="domain" description="Cobalamin adenosyltransferase-like" evidence="5">
    <location>
        <begin position="8"/>
        <end position="165"/>
    </location>
</feature>
<keyword evidence="2" id="KW-0547">Nucleotide-binding</keyword>
<protein>
    <recommendedName>
        <fullName evidence="5">Cobalamin adenosyltransferase-like domain-containing protein</fullName>
    </recommendedName>
</protein>
<name>A0A383EY50_9ZZZZ</name>
<dbReference type="Pfam" id="PF01923">
    <property type="entry name" value="Cob_adeno_trans"/>
    <property type="match status" value="1"/>
</dbReference>
<evidence type="ECO:0000256" key="3">
    <source>
        <dbReference type="ARBA" id="ARBA00022840"/>
    </source>
</evidence>
<sequence length="166" mass="18064">MGNRLSRIYTRTGDDGSTGLGDGSRVSKTTTRVEAMGNSDELNCIIGILMTEPLPGTLSETMTRVQHTLFDIGGELSIPSSSLVTQDQVTDLESRLDELNEDLPPLKDFVLPGGSRQAAVCHLARSVCRRLERSLFALSDADPVSPISLQYVNRLSDLLFVIARTL</sequence>
<evidence type="ECO:0000256" key="2">
    <source>
        <dbReference type="ARBA" id="ARBA00022741"/>
    </source>
</evidence>
<dbReference type="InterPro" id="IPR036451">
    <property type="entry name" value="CblAdoTrfase-like_sf"/>
</dbReference>
<reference evidence="6" key="1">
    <citation type="submission" date="2018-05" db="EMBL/GenBank/DDBJ databases">
        <authorList>
            <person name="Lanie J.A."/>
            <person name="Ng W.-L."/>
            <person name="Kazmierczak K.M."/>
            <person name="Andrzejewski T.M."/>
            <person name="Davidsen T.M."/>
            <person name="Wayne K.J."/>
            <person name="Tettelin H."/>
            <person name="Glass J.I."/>
            <person name="Rusch D."/>
            <person name="Podicherti R."/>
            <person name="Tsui H.-C.T."/>
            <person name="Winkler M.E."/>
        </authorList>
    </citation>
    <scope>NUCLEOTIDE SEQUENCE</scope>
</reference>
<dbReference type="Gene3D" id="1.20.1200.10">
    <property type="entry name" value="Cobalamin adenosyltransferase-like"/>
    <property type="match status" value="1"/>
</dbReference>
<dbReference type="PANTHER" id="PTHR12213">
    <property type="entry name" value="CORRINOID ADENOSYLTRANSFERASE"/>
    <property type="match status" value="1"/>
</dbReference>
<dbReference type="SUPFAM" id="SSF89028">
    <property type="entry name" value="Cobalamin adenosyltransferase-like"/>
    <property type="match status" value="1"/>
</dbReference>
<keyword evidence="3" id="KW-0067">ATP-binding</keyword>
<dbReference type="GO" id="GO:0005524">
    <property type="term" value="F:ATP binding"/>
    <property type="evidence" value="ECO:0007669"/>
    <property type="project" value="UniProtKB-KW"/>
</dbReference>
<dbReference type="AlphaFoldDB" id="A0A383EY50"/>